<dbReference type="AlphaFoldDB" id="A0A6N6VYK8"/>
<evidence type="ECO:0000256" key="6">
    <source>
        <dbReference type="ARBA" id="ARBA00022833"/>
    </source>
</evidence>
<protein>
    <submittedName>
        <fullName evidence="10">Uncharacterized protein</fullName>
    </submittedName>
</protein>
<evidence type="ECO:0000256" key="5">
    <source>
        <dbReference type="ARBA" id="ARBA00022801"/>
    </source>
</evidence>
<dbReference type="RefSeq" id="WP_153419712.1">
    <property type="nucleotide sequence ID" value="NZ_WFLM01000002.1"/>
</dbReference>
<comment type="catalytic activity">
    <reaction evidence="8">
        <text>adenosine + phosphate = alpha-D-ribose 1-phosphate + adenine</text>
        <dbReference type="Rhea" id="RHEA:27642"/>
        <dbReference type="ChEBI" id="CHEBI:16335"/>
        <dbReference type="ChEBI" id="CHEBI:16708"/>
        <dbReference type="ChEBI" id="CHEBI:43474"/>
        <dbReference type="ChEBI" id="CHEBI:57720"/>
        <dbReference type="EC" id="2.4.2.1"/>
    </reaction>
    <physiologicalReaction direction="left-to-right" evidence="8">
        <dbReference type="Rhea" id="RHEA:27643"/>
    </physiologicalReaction>
</comment>
<proteinExistence type="inferred from homology"/>
<comment type="catalytic activity">
    <reaction evidence="7">
        <text>adenosine + H2O + H(+) = inosine + NH4(+)</text>
        <dbReference type="Rhea" id="RHEA:24408"/>
        <dbReference type="ChEBI" id="CHEBI:15377"/>
        <dbReference type="ChEBI" id="CHEBI:15378"/>
        <dbReference type="ChEBI" id="CHEBI:16335"/>
        <dbReference type="ChEBI" id="CHEBI:17596"/>
        <dbReference type="ChEBI" id="CHEBI:28938"/>
        <dbReference type="EC" id="3.5.4.4"/>
    </reaction>
    <physiologicalReaction direction="left-to-right" evidence="7">
        <dbReference type="Rhea" id="RHEA:24409"/>
    </physiologicalReaction>
</comment>
<dbReference type="Proteomes" id="UP000437748">
    <property type="component" value="Unassembled WGS sequence"/>
</dbReference>
<comment type="similarity">
    <text evidence="2">Belongs to the purine nucleoside phosphorylase YfiH/LACC1 family.</text>
</comment>
<dbReference type="InterPro" id="IPR011324">
    <property type="entry name" value="Cytotoxic_necrot_fac-like_cat"/>
</dbReference>
<evidence type="ECO:0000256" key="4">
    <source>
        <dbReference type="ARBA" id="ARBA00022723"/>
    </source>
</evidence>
<dbReference type="SUPFAM" id="SSF64438">
    <property type="entry name" value="CNF1/YfiH-like putative cysteine hydrolases"/>
    <property type="match status" value="1"/>
</dbReference>
<accession>A0A6N6VYK8</accession>
<dbReference type="PANTHER" id="PTHR30616:SF2">
    <property type="entry name" value="PURINE NUCLEOSIDE PHOSPHORYLASE LACC1"/>
    <property type="match status" value="1"/>
</dbReference>
<sequence>MRLLSHLNETEYPFFIPKSFLQSISLEKFSLNFDPFSSLLEKESIPLNGLKSSVTYSLNEQLSKSFTVKAFHSNIIARASENSPEADAQFIVAPFSNLSSIFQGKQHLGLRTADCLAVVFSFENKEYFAGAISHAGWRGYSSGILQNTIEKLKNETKLLGISASELLTGLKVHIAPAIFGVSYECGQEVNEALLKHGNNLFSKYSNQSQFQDLYNKLINLNQDPELSLVINDLLIKNQQSIYIPCKIFPDLQLLAALECFLSGIPHENIEILRENTYSHPALFSFREASHKKTNASHRQWTHLSFPSIPRNLI</sequence>
<dbReference type="GO" id="GO:0005507">
    <property type="term" value="F:copper ion binding"/>
    <property type="evidence" value="ECO:0007669"/>
    <property type="project" value="TreeGrafter"/>
</dbReference>
<organism evidence="10 11">
    <name type="scientific">Silvanigrella paludirubra</name>
    <dbReference type="NCBI Taxonomy" id="2499159"/>
    <lineage>
        <taxon>Bacteria</taxon>
        <taxon>Pseudomonadati</taxon>
        <taxon>Bdellovibrionota</taxon>
        <taxon>Oligoflexia</taxon>
        <taxon>Silvanigrellales</taxon>
        <taxon>Silvanigrellaceae</taxon>
        <taxon>Silvanigrella</taxon>
    </lineage>
</organism>
<dbReference type="OrthoDB" id="4279at2"/>
<comment type="caution">
    <text evidence="10">The sequence shown here is derived from an EMBL/GenBank/DDBJ whole genome shotgun (WGS) entry which is preliminary data.</text>
</comment>
<evidence type="ECO:0000313" key="10">
    <source>
        <dbReference type="EMBL" id="KAB8040002.1"/>
    </source>
</evidence>
<evidence type="ECO:0000256" key="1">
    <source>
        <dbReference type="ARBA" id="ARBA00000553"/>
    </source>
</evidence>
<keyword evidence="6" id="KW-0862">Zinc</keyword>
<dbReference type="Pfam" id="PF02578">
    <property type="entry name" value="Cu-oxidase_4"/>
    <property type="match status" value="1"/>
</dbReference>
<dbReference type="Gene3D" id="3.60.140.10">
    <property type="entry name" value="CNF1/YfiH-like putative cysteine hydrolases"/>
    <property type="match status" value="1"/>
</dbReference>
<evidence type="ECO:0000256" key="9">
    <source>
        <dbReference type="ARBA" id="ARBA00049893"/>
    </source>
</evidence>
<evidence type="ECO:0000313" key="11">
    <source>
        <dbReference type="Proteomes" id="UP000437748"/>
    </source>
</evidence>
<dbReference type="EMBL" id="WFLM01000002">
    <property type="protein sequence ID" value="KAB8040002.1"/>
    <property type="molecule type" value="Genomic_DNA"/>
</dbReference>
<comment type="catalytic activity">
    <reaction evidence="9">
        <text>S-methyl-5'-thioadenosine + phosphate = 5-(methylsulfanyl)-alpha-D-ribose 1-phosphate + adenine</text>
        <dbReference type="Rhea" id="RHEA:11852"/>
        <dbReference type="ChEBI" id="CHEBI:16708"/>
        <dbReference type="ChEBI" id="CHEBI:17509"/>
        <dbReference type="ChEBI" id="CHEBI:43474"/>
        <dbReference type="ChEBI" id="CHEBI:58533"/>
        <dbReference type="EC" id="2.4.2.28"/>
    </reaction>
    <physiologicalReaction direction="left-to-right" evidence="9">
        <dbReference type="Rhea" id="RHEA:11853"/>
    </physiologicalReaction>
</comment>
<reference evidence="10 11" key="1">
    <citation type="submission" date="2019-10" db="EMBL/GenBank/DDBJ databases">
        <title>New species of Slilvanegrellaceae.</title>
        <authorList>
            <person name="Pitt A."/>
            <person name="Hahn M.W."/>
        </authorList>
    </citation>
    <scope>NUCLEOTIDE SEQUENCE [LARGE SCALE GENOMIC DNA]</scope>
    <source>
        <strain evidence="10 11">SP-Ram-0.45-NSY-1</strain>
    </source>
</reference>
<keyword evidence="4" id="KW-0479">Metal-binding</keyword>
<evidence type="ECO:0000256" key="7">
    <source>
        <dbReference type="ARBA" id="ARBA00047989"/>
    </source>
</evidence>
<dbReference type="GO" id="GO:0016787">
    <property type="term" value="F:hydrolase activity"/>
    <property type="evidence" value="ECO:0007669"/>
    <property type="project" value="UniProtKB-KW"/>
</dbReference>
<name>A0A6N6VYK8_9BACT</name>
<dbReference type="InterPro" id="IPR003730">
    <property type="entry name" value="Cu_polyphenol_OxRdtase"/>
</dbReference>
<evidence type="ECO:0000256" key="8">
    <source>
        <dbReference type="ARBA" id="ARBA00048968"/>
    </source>
</evidence>
<keyword evidence="5" id="KW-0378">Hydrolase</keyword>
<keyword evidence="3" id="KW-0808">Transferase</keyword>
<gene>
    <name evidence="10" type="ORF">GCL60_06985</name>
</gene>
<evidence type="ECO:0000256" key="2">
    <source>
        <dbReference type="ARBA" id="ARBA00007353"/>
    </source>
</evidence>
<keyword evidence="11" id="KW-1185">Reference proteome</keyword>
<evidence type="ECO:0000256" key="3">
    <source>
        <dbReference type="ARBA" id="ARBA00022679"/>
    </source>
</evidence>
<dbReference type="GO" id="GO:0017061">
    <property type="term" value="F:S-methyl-5-thioadenosine phosphorylase activity"/>
    <property type="evidence" value="ECO:0007669"/>
    <property type="project" value="UniProtKB-EC"/>
</dbReference>
<comment type="catalytic activity">
    <reaction evidence="1">
        <text>inosine + phosphate = alpha-D-ribose 1-phosphate + hypoxanthine</text>
        <dbReference type="Rhea" id="RHEA:27646"/>
        <dbReference type="ChEBI" id="CHEBI:17368"/>
        <dbReference type="ChEBI" id="CHEBI:17596"/>
        <dbReference type="ChEBI" id="CHEBI:43474"/>
        <dbReference type="ChEBI" id="CHEBI:57720"/>
        <dbReference type="EC" id="2.4.2.1"/>
    </reaction>
    <physiologicalReaction direction="left-to-right" evidence="1">
        <dbReference type="Rhea" id="RHEA:27647"/>
    </physiologicalReaction>
</comment>
<dbReference type="InterPro" id="IPR038371">
    <property type="entry name" value="Cu_polyphenol_OxRdtase_sf"/>
</dbReference>
<dbReference type="PANTHER" id="PTHR30616">
    <property type="entry name" value="UNCHARACTERIZED PROTEIN YFIH"/>
    <property type="match status" value="1"/>
</dbReference>